<gene>
    <name evidence="2" type="ORF">LEP1GSC059_3422</name>
</gene>
<dbReference type="GeneID" id="25383991"/>
<proteinExistence type="predicted"/>
<comment type="caution">
    <text evidence="2">The sequence shown here is derived from an EMBL/GenBank/DDBJ whole genome shotgun (WGS) entry which is preliminary data.</text>
</comment>
<dbReference type="SMART" id="SM00974">
    <property type="entry name" value="T5orf172"/>
    <property type="match status" value="1"/>
</dbReference>
<reference evidence="2 3" key="1">
    <citation type="submission" date="2013-05" db="EMBL/GenBank/DDBJ databases">
        <authorList>
            <person name="Harkins D.M."/>
            <person name="Durkin A.S."/>
            <person name="Brinkac L.M."/>
            <person name="Haft D.H."/>
            <person name="Selengut J.D."/>
            <person name="Sanka R."/>
            <person name="DePew J."/>
            <person name="Purushe J."/>
            <person name="Hartskeerl R.A."/>
            <person name="Ahmed A."/>
            <person name="van der Linden H."/>
            <person name="Goris M.G.A."/>
            <person name="Vinetz J.M."/>
            <person name="Sutton G.G."/>
            <person name="Nierman W.C."/>
            <person name="Fouts D.E."/>
        </authorList>
    </citation>
    <scope>NUCLEOTIDE SEQUENCE [LARGE SCALE GENOMIC DNA]</scope>
    <source>
        <strain evidence="2 3">CZ214</strain>
    </source>
</reference>
<dbReference type="EMBL" id="AKWY02000024">
    <property type="protein sequence ID" value="EQA70750.1"/>
    <property type="molecule type" value="Genomic_DNA"/>
</dbReference>
<sequence>MISKLKLVVSFLSRKINKEKAIKLKRSDIIKILTSIKNRGGDYYSKAFNVEMPLDDQVFVFEYYAETGIDIVPEWFLINTFLHLVYINFRGGAFNIENVLINEFDSFLKNEELPMIEKILNGDGAWDFDQLIDEYGLPKKYCWLVYDIFLELSGENRTKVVHQIYKKNAESRRLKSKNQELMAEGFIYIISDDRHYKIGITKDVEARFQNLQTSTSSQLKIIYSEKLKNYRSLEKKIHKKFAHKRIKGEWFDLVDEDVIAIKTLIGSAKS</sequence>
<dbReference type="InterPro" id="IPR018306">
    <property type="entry name" value="Phage_T5_Orf172_DNA-bd"/>
</dbReference>
<accession>T0FMK0</accession>
<protein>
    <submittedName>
        <fullName evidence="2">T5orf172 domain protein</fullName>
    </submittedName>
</protein>
<feature type="domain" description="Bacteriophage T5 Orf172 DNA-binding" evidence="1">
    <location>
        <begin position="190"/>
        <end position="265"/>
    </location>
</feature>
<dbReference type="AlphaFoldDB" id="T0FMK0"/>
<organism evidence="2 3">
    <name type="scientific">Leptospira noguchii serovar Panama str. CZ214</name>
    <dbReference type="NCBI Taxonomy" id="1001595"/>
    <lineage>
        <taxon>Bacteria</taxon>
        <taxon>Pseudomonadati</taxon>
        <taxon>Spirochaetota</taxon>
        <taxon>Spirochaetia</taxon>
        <taxon>Leptospirales</taxon>
        <taxon>Leptospiraceae</taxon>
        <taxon>Leptospira</taxon>
    </lineage>
</organism>
<evidence type="ECO:0000313" key="3">
    <source>
        <dbReference type="Proteomes" id="UP000015442"/>
    </source>
</evidence>
<evidence type="ECO:0000259" key="1">
    <source>
        <dbReference type="SMART" id="SM00974"/>
    </source>
</evidence>
<dbReference type="Pfam" id="PF13455">
    <property type="entry name" value="MUG113"/>
    <property type="match status" value="1"/>
</dbReference>
<evidence type="ECO:0000313" key="2">
    <source>
        <dbReference type="EMBL" id="EQA70750.1"/>
    </source>
</evidence>
<dbReference type="RefSeq" id="WP_017214303.1">
    <property type="nucleotide sequence ID" value="NZ_AKWY02000024.1"/>
</dbReference>
<name>T0FMK0_9LEPT</name>
<dbReference type="Proteomes" id="UP000015442">
    <property type="component" value="Unassembled WGS sequence"/>
</dbReference>